<feature type="transmembrane region" description="Helical" evidence="8">
    <location>
        <begin position="81"/>
        <end position="102"/>
    </location>
</feature>
<dbReference type="PROSITE" id="PS50283">
    <property type="entry name" value="NA_SOLUT_SYMP_3"/>
    <property type="match status" value="1"/>
</dbReference>
<reference evidence="9 10" key="1">
    <citation type="journal article" date="2014" name="Science">
        <title>Plant genetics. Early allopolyploid evolution in the post-Neolithic Brassica napus oilseed genome.</title>
        <authorList>
            <person name="Chalhoub B."/>
            <person name="Denoeud F."/>
            <person name="Liu S."/>
            <person name="Parkin I.A."/>
            <person name="Tang H."/>
            <person name="Wang X."/>
            <person name="Chiquet J."/>
            <person name="Belcram H."/>
            <person name="Tong C."/>
            <person name="Samans B."/>
            <person name="Correa M."/>
            <person name="Da Silva C."/>
            <person name="Just J."/>
            <person name="Falentin C."/>
            <person name="Koh C.S."/>
            <person name="Le Clainche I."/>
            <person name="Bernard M."/>
            <person name="Bento P."/>
            <person name="Noel B."/>
            <person name="Labadie K."/>
            <person name="Alberti A."/>
            <person name="Charles M."/>
            <person name="Arnaud D."/>
            <person name="Guo H."/>
            <person name="Daviaud C."/>
            <person name="Alamery S."/>
            <person name="Jabbari K."/>
            <person name="Zhao M."/>
            <person name="Edger P.P."/>
            <person name="Chelaifa H."/>
            <person name="Tack D."/>
            <person name="Lassalle G."/>
            <person name="Mestiri I."/>
            <person name="Schnel N."/>
            <person name="Le Paslier M.C."/>
            <person name="Fan G."/>
            <person name="Renault V."/>
            <person name="Bayer P.E."/>
            <person name="Golicz A.A."/>
            <person name="Manoli S."/>
            <person name="Lee T.H."/>
            <person name="Thi V.H."/>
            <person name="Chalabi S."/>
            <person name="Hu Q."/>
            <person name="Fan C."/>
            <person name="Tollenaere R."/>
            <person name="Lu Y."/>
            <person name="Battail C."/>
            <person name="Shen J."/>
            <person name="Sidebottom C.H."/>
            <person name="Wang X."/>
            <person name="Canaguier A."/>
            <person name="Chauveau A."/>
            <person name="Berard A."/>
            <person name="Deniot G."/>
            <person name="Guan M."/>
            <person name="Liu Z."/>
            <person name="Sun F."/>
            <person name="Lim Y.P."/>
            <person name="Lyons E."/>
            <person name="Town C.D."/>
            <person name="Bancroft I."/>
            <person name="Wang X."/>
            <person name="Meng J."/>
            <person name="Ma J."/>
            <person name="Pires J.C."/>
            <person name="King G.J."/>
            <person name="Brunel D."/>
            <person name="Delourme R."/>
            <person name="Renard M."/>
            <person name="Aury J.M."/>
            <person name="Adams K.L."/>
            <person name="Batley J."/>
            <person name="Snowdon R.J."/>
            <person name="Tost J."/>
            <person name="Edwards D."/>
            <person name="Zhou Y."/>
            <person name="Hua W."/>
            <person name="Sharpe A.G."/>
            <person name="Paterson A.H."/>
            <person name="Guan C."/>
            <person name="Wincker P."/>
        </authorList>
    </citation>
    <scope>NUCLEOTIDE SEQUENCE [LARGE SCALE GENOMIC DNA]</scope>
    <source>
        <strain evidence="10">cv. Darmor-bzh</strain>
    </source>
</reference>
<keyword evidence="4 8" id="KW-0812">Transmembrane</keyword>
<keyword evidence="10" id="KW-1185">Reference proteome</keyword>
<dbReference type="GO" id="GO:0016020">
    <property type="term" value="C:membrane"/>
    <property type="evidence" value="ECO:0007669"/>
    <property type="project" value="UniProtKB-SubCell"/>
</dbReference>
<evidence type="ECO:0000256" key="8">
    <source>
        <dbReference type="SAM" id="Phobius"/>
    </source>
</evidence>
<evidence type="ECO:0000256" key="6">
    <source>
        <dbReference type="ARBA" id="ARBA00023136"/>
    </source>
</evidence>
<keyword evidence="6 8" id="KW-0472">Membrane</keyword>
<organism evidence="9 10">
    <name type="scientific">Brassica napus</name>
    <name type="common">Rape</name>
    <dbReference type="NCBI Taxonomy" id="3708"/>
    <lineage>
        <taxon>Eukaryota</taxon>
        <taxon>Viridiplantae</taxon>
        <taxon>Streptophyta</taxon>
        <taxon>Embryophyta</taxon>
        <taxon>Tracheophyta</taxon>
        <taxon>Spermatophyta</taxon>
        <taxon>Magnoliopsida</taxon>
        <taxon>eudicotyledons</taxon>
        <taxon>Gunneridae</taxon>
        <taxon>Pentapetalae</taxon>
        <taxon>rosids</taxon>
        <taxon>malvids</taxon>
        <taxon>Brassicales</taxon>
        <taxon>Brassicaceae</taxon>
        <taxon>Brassiceae</taxon>
        <taxon>Brassica</taxon>
    </lineage>
</organism>
<dbReference type="InterPro" id="IPR031155">
    <property type="entry name" value="DUR"/>
</dbReference>
<proteinExistence type="inferred from homology"/>
<protein>
    <submittedName>
        <fullName evidence="9">BnaA02g23880D protein</fullName>
    </submittedName>
</protein>
<name>A0A078GME7_BRANA</name>
<feature type="transmembrane region" description="Helical" evidence="8">
    <location>
        <begin position="149"/>
        <end position="169"/>
    </location>
</feature>
<dbReference type="STRING" id="3708.A0A078GME7"/>
<dbReference type="GO" id="GO:0015204">
    <property type="term" value="F:urea transmembrane transporter activity"/>
    <property type="evidence" value="ECO:0007669"/>
    <property type="project" value="InterPro"/>
</dbReference>
<keyword evidence="5 8" id="KW-1133">Transmembrane helix</keyword>
<accession>A0A078GME7</accession>
<dbReference type="InterPro" id="IPR038377">
    <property type="entry name" value="Na/Glc_symporter_sf"/>
</dbReference>
<feature type="transmembrane region" description="Helical" evidence="8">
    <location>
        <begin position="58"/>
        <end position="75"/>
    </location>
</feature>
<comment type="similarity">
    <text evidence="2 7">Belongs to the sodium:solute symporter (SSF) (TC 2.A.21) family.</text>
</comment>
<dbReference type="PANTHER" id="PTHR46154:SF4">
    <property type="entry name" value="UREA ACTIVE TRANSPORTER"/>
    <property type="match status" value="1"/>
</dbReference>
<gene>
    <name evidence="9" type="primary">BnaA02g23880D</name>
    <name evidence="9" type="ORF">GSBRNA2T00035144001</name>
</gene>
<sequence length="327" mass="35852">MGKTGSMLLLTMLFMAVTSAGSSELIAVSSLFTYDIYRTYINPKATGKQILRVSRSGVLGFGCLMGILAVILNKVGVSLAWMYLAMGVLIGSAVIPIAFMLLWRKANAIGAILGSISGCVLGIVTWLSTAKIQYGRVDLDTTGRNAPMLAGNLVAILTGGLIHAVCSLVQPQNYDWSTTREIKLVEDGASGDVNDVPLEELREEKLKRAKAWIVRWGLVFTLVIVVIWPVLSLPARVFSRGYFWFWAIVAIAWGTIGSVVIVGLPLIESWGTIKSVCMGLFTNDRLMDKLDDLNHRLRALTLAVPEAERIYLLELEKTKKTDEERSI</sequence>
<evidence type="ECO:0000256" key="5">
    <source>
        <dbReference type="ARBA" id="ARBA00022989"/>
    </source>
</evidence>
<dbReference type="EMBL" id="LK032189">
    <property type="protein sequence ID" value="CDY26382.1"/>
    <property type="molecule type" value="Genomic_DNA"/>
</dbReference>
<dbReference type="Pfam" id="PF00474">
    <property type="entry name" value="SSF"/>
    <property type="match status" value="1"/>
</dbReference>
<evidence type="ECO:0000313" key="9">
    <source>
        <dbReference type="EMBL" id="CDY26382.1"/>
    </source>
</evidence>
<dbReference type="Gene3D" id="1.20.1730.10">
    <property type="entry name" value="Sodium/glucose cotransporter"/>
    <property type="match status" value="1"/>
</dbReference>
<evidence type="ECO:0000256" key="4">
    <source>
        <dbReference type="ARBA" id="ARBA00022692"/>
    </source>
</evidence>
<feature type="transmembrane region" description="Helical" evidence="8">
    <location>
        <begin position="212"/>
        <end position="231"/>
    </location>
</feature>
<keyword evidence="3" id="KW-0813">Transport</keyword>
<evidence type="ECO:0000313" key="10">
    <source>
        <dbReference type="Proteomes" id="UP000028999"/>
    </source>
</evidence>
<evidence type="ECO:0000256" key="1">
    <source>
        <dbReference type="ARBA" id="ARBA00004141"/>
    </source>
</evidence>
<dbReference type="OMA" id="NNARNTH"/>
<comment type="subcellular location">
    <subcellularLocation>
        <location evidence="1">Membrane</location>
        <topology evidence="1">Multi-pass membrane protein</topology>
    </subcellularLocation>
</comment>
<feature type="transmembrane region" description="Helical" evidence="8">
    <location>
        <begin position="243"/>
        <end position="267"/>
    </location>
</feature>
<evidence type="ECO:0000256" key="7">
    <source>
        <dbReference type="RuleBase" id="RU362091"/>
    </source>
</evidence>
<feature type="transmembrane region" description="Helical" evidence="8">
    <location>
        <begin position="109"/>
        <end position="129"/>
    </location>
</feature>
<feature type="transmembrane region" description="Helical" evidence="8">
    <location>
        <begin position="12"/>
        <end position="37"/>
    </location>
</feature>
<dbReference type="AlphaFoldDB" id="A0A078GME7"/>
<dbReference type="PaxDb" id="3708-A0A078GME7"/>
<dbReference type="InterPro" id="IPR001734">
    <property type="entry name" value="Na/solute_symporter"/>
</dbReference>
<dbReference type="Gramene" id="CDY26382">
    <property type="protein sequence ID" value="CDY26382"/>
    <property type="gene ID" value="GSBRNA2T00035144001"/>
</dbReference>
<evidence type="ECO:0000256" key="3">
    <source>
        <dbReference type="ARBA" id="ARBA00022448"/>
    </source>
</evidence>
<evidence type="ECO:0000256" key="2">
    <source>
        <dbReference type="ARBA" id="ARBA00006434"/>
    </source>
</evidence>
<dbReference type="Proteomes" id="UP000028999">
    <property type="component" value="Unassembled WGS sequence"/>
</dbReference>
<dbReference type="PANTHER" id="PTHR46154">
    <property type="match status" value="1"/>
</dbReference>